<protein>
    <submittedName>
        <fullName evidence="2">PelD-like GGDEF domain-containing protein</fullName>
    </submittedName>
</protein>
<dbReference type="InterPro" id="IPR029016">
    <property type="entry name" value="GAF-like_dom_sf"/>
</dbReference>
<reference evidence="2 3" key="1">
    <citation type="submission" date="2018-10" db="EMBL/GenBank/DDBJ databases">
        <title>Genomic Encyclopedia of Archaeal and Bacterial Type Strains, Phase II (KMG-II): from individual species to whole genera.</title>
        <authorList>
            <person name="Goeker M."/>
        </authorList>
    </citation>
    <scope>NUCLEOTIDE SEQUENCE [LARGE SCALE GENOMIC DNA]</scope>
    <source>
        <strain evidence="2 3">DSM 16510</strain>
    </source>
</reference>
<keyword evidence="1" id="KW-0472">Membrane</keyword>
<sequence>MVNFLILLEVLGFAVAYTIIGFLLRREDPFFFNTLLSPSILISMVLSLYYGFRGGLPFVGLLSLASVLLYEKFPIPELLWNTIVVLIASEFRYYWSRRIKTAEFERDYLQEHIDRLKKELFLLKLSHDQLEFNYIVKPYSLRRMIKELREKMLINKEDKALVEFFLSILSYNFQVYKAGVFKLVDDKVDYIAGIGGMEKNLDLESPPIKEAIESEESYYLPPKALKKVLEGEDDTESRYLAVIVASSERDRYLLVIKDMLFVNLNEEVLTYIQILMQYIVEDITFAKNIAPLYKKESRYCDYEFVKELYKMAELKRKLGVLSSIVVFSSQNLTEEDLYEIEHSVRSLDLVCYIPTKGLVIFLLPFTAPLNAKSFAKRIQDKHTNLELVLVHEVKEPSLESILTEVRNNV</sequence>
<keyword evidence="1" id="KW-0812">Transmembrane</keyword>
<dbReference type="Gene3D" id="3.30.450.40">
    <property type="match status" value="1"/>
</dbReference>
<evidence type="ECO:0000313" key="2">
    <source>
        <dbReference type="EMBL" id="RLJ70113.1"/>
    </source>
</evidence>
<dbReference type="OrthoDB" id="10055at2"/>
<organism evidence="2 3">
    <name type="scientific">Hydrogenivirga caldilitoris</name>
    <dbReference type="NCBI Taxonomy" id="246264"/>
    <lineage>
        <taxon>Bacteria</taxon>
        <taxon>Pseudomonadati</taxon>
        <taxon>Aquificota</taxon>
        <taxon>Aquificia</taxon>
        <taxon>Aquificales</taxon>
        <taxon>Aquificaceae</taxon>
        <taxon>Hydrogenivirga</taxon>
    </lineage>
</organism>
<accession>A0A497XT75</accession>
<dbReference type="Proteomes" id="UP000267841">
    <property type="component" value="Unassembled WGS sequence"/>
</dbReference>
<dbReference type="RefSeq" id="WP_121009239.1">
    <property type="nucleotide sequence ID" value="NZ_RCCJ01000001.1"/>
</dbReference>
<evidence type="ECO:0000256" key="1">
    <source>
        <dbReference type="SAM" id="Phobius"/>
    </source>
</evidence>
<evidence type="ECO:0000313" key="3">
    <source>
        <dbReference type="Proteomes" id="UP000267841"/>
    </source>
</evidence>
<keyword evidence="1" id="KW-1133">Transmembrane helix</keyword>
<comment type="caution">
    <text evidence="2">The sequence shown here is derived from an EMBL/GenBank/DDBJ whole genome shotgun (WGS) entry which is preliminary data.</text>
</comment>
<feature type="transmembrane region" description="Helical" evidence="1">
    <location>
        <begin position="6"/>
        <end position="24"/>
    </location>
</feature>
<feature type="transmembrane region" description="Helical" evidence="1">
    <location>
        <begin position="31"/>
        <end position="52"/>
    </location>
</feature>
<name>A0A497XT75_9AQUI</name>
<dbReference type="Gene3D" id="3.30.70.2880">
    <property type="match status" value="1"/>
</dbReference>
<dbReference type="AlphaFoldDB" id="A0A497XT75"/>
<proteinExistence type="predicted"/>
<gene>
    <name evidence="2" type="ORF">BCF55_0377</name>
</gene>
<dbReference type="InterPro" id="IPR038367">
    <property type="entry name" value="PelD_GGDEF_sf"/>
</dbReference>
<dbReference type="EMBL" id="RCCJ01000001">
    <property type="protein sequence ID" value="RLJ70113.1"/>
    <property type="molecule type" value="Genomic_DNA"/>
</dbReference>
<keyword evidence="3" id="KW-1185">Reference proteome</keyword>